<sequence>MTAPADSGRTNNKSQTAKNIFTDFDLMSYLLKSFVFLPSVFFKDFLRQIQDI</sequence>
<keyword evidence="3" id="KW-1185">Reference proteome</keyword>
<organism evidence="2 3">
    <name type="scientific">Desulfonema limicola</name>
    <dbReference type="NCBI Taxonomy" id="45656"/>
    <lineage>
        <taxon>Bacteria</taxon>
        <taxon>Pseudomonadati</taxon>
        <taxon>Thermodesulfobacteriota</taxon>
        <taxon>Desulfobacteria</taxon>
        <taxon>Desulfobacterales</taxon>
        <taxon>Desulfococcaceae</taxon>
        <taxon>Desulfonema</taxon>
    </lineage>
</organism>
<name>A0A975GI57_9BACT</name>
<dbReference type="Proteomes" id="UP000663720">
    <property type="component" value="Chromosome"/>
</dbReference>
<keyword evidence="1" id="KW-0472">Membrane</keyword>
<evidence type="ECO:0000313" key="2">
    <source>
        <dbReference type="EMBL" id="QTA82181.1"/>
    </source>
</evidence>
<dbReference type="KEGG" id="dli:dnl_45510"/>
<accession>A0A975GI57</accession>
<protein>
    <submittedName>
        <fullName evidence="2">Uncharacterized protein</fullName>
    </submittedName>
</protein>
<keyword evidence="1" id="KW-0812">Transmembrane</keyword>
<dbReference type="AlphaFoldDB" id="A0A975GI57"/>
<evidence type="ECO:0000313" key="3">
    <source>
        <dbReference type="Proteomes" id="UP000663720"/>
    </source>
</evidence>
<dbReference type="EMBL" id="CP061799">
    <property type="protein sequence ID" value="QTA82181.1"/>
    <property type="molecule type" value="Genomic_DNA"/>
</dbReference>
<evidence type="ECO:0000256" key="1">
    <source>
        <dbReference type="SAM" id="Phobius"/>
    </source>
</evidence>
<proteinExistence type="predicted"/>
<keyword evidence="1" id="KW-1133">Transmembrane helix</keyword>
<reference evidence="2" key="1">
    <citation type="journal article" date="2021" name="Microb. Physiol.">
        <title>Proteogenomic Insights into the Physiology of Marine, Sulfate-Reducing, Filamentous Desulfonema limicola and Desulfonema magnum.</title>
        <authorList>
            <person name="Schnaars V."/>
            <person name="Wohlbrand L."/>
            <person name="Scheve S."/>
            <person name="Hinrichs C."/>
            <person name="Reinhardt R."/>
            <person name="Rabus R."/>
        </authorList>
    </citation>
    <scope>NUCLEOTIDE SEQUENCE</scope>
    <source>
        <strain evidence="2">5ac10</strain>
    </source>
</reference>
<gene>
    <name evidence="2" type="ORF">dnl_45510</name>
</gene>
<feature type="transmembrane region" description="Helical" evidence="1">
    <location>
        <begin position="26"/>
        <end position="46"/>
    </location>
</feature>